<feature type="transmembrane region" description="Helical" evidence="8">
    <location>
        <begin position="77"/>
        <end position="100"/>
    </location>
</feature>
<accession>A0ABS5HUV3</accession>
<keyword evidence="11" id="KW-1185">Reference proteome</keyword>
<comment type="caution">
    <text evidence="10">The sequence shown here is derived from an EMBL/GenBank/DDBJ whole genome shotgun (WGS) entry which is preliminary data.</text>
</comment>
<sequence length="405" mass="42543">MTNRFAILFILLTVVIDAMGIGLIMPVMPDLIREIGGGALAEAAIWGGILSTSFAVMQFLFGPLLGRLSDAFGRRPVLLVSLTVMAADYLVMALAGTIWLLLAGRIVGGITAATHSTANAFMADISAPENKARNFGLIGAAFGAGFVLGPVLGGLLAEYGTRAPFYVAAALALGNAIFGALVLPETVSNRTRRAFRWRGTNPFSAFKGLANLPAIRPLSMVFFFYQMANVVYPAIWAYFCTERFGWSPGMIGVSLALYGLFSAAAQGMLVAPAIRRFGEGRTVIIGLTIEFATLLALSFLASGILALALIPVICLGAVGMPALQGQLSRATPDDSQGELQGVLSSITSVAMIVGPLLMTQIFAAFTRQGAPIYLPGAPFLLAAVMMLVSLLVFARSARPATKPAN</sequence>
<dbReference type="InterPro" id="IPR036259">
    <property type="entry name" value="MFS_trans_sf"/>
</dbReference>
<dbReference type="CDD" id="cd17388">
    <property type="entry name" value="MFS_TetA"/>
    <property type="match status" value="1"/>
</dbReference>
<dbReference type="PROSITE" id="PS50850">
    <property type="entry name" value="MFS"/>
    <property type="match status" value="1"/>
</dbReference>
<feature type="transmembrane region" description="Helical" evidence="8">
    <location>
        <begin position="342"/>
        <end position="365"/>
    </location>
</feature>
<organism evidence="10 11">
    <name type="scientific">Thalassovita aquimarina</name>
    <dbReference type="NCBI Taxonomy" id="2785917"/>
    <lineage>
        <taxon>Bacteria</taxon>
        <taxon>Pseudomonadati</taxon>
        <taxon>Pseudomonadota</taxon>
        <taxon>Alphaproteobacteria</taxon>
        <taxon>Rhodobacterales</taxon>
        <taxon>Roseobacteraceae</taxon>
        <taxon>Thalassovita</taxon>
    </lineage>
</organism>
<keyword evidence="6 8" id="KW-1133">Transmembrane helix</keyword>
<evidence type="ECO:0000256" key="1">
    <source>
        <dbReference type="ARBA" id="ARBA00003279"/>
    </source>
</evidence>
<dbReference type="InterPro" id="IPR001958">
    <property type="entry name" value="Tet-R_TetA/multi-R_MdtG-like"/>
</dbReference>
<comment type="similarity">
    <text evidence="3">Belongs to the major facilitator superfamily. TCR/Tet family.</text>
</comment>
<dbReference type="InterPro" id="IPR020846">
    <property type="entry name" value="MFS_dom"/>
</dbReference>
<evidence type="ECO:0000313" key="10">
    <source>
        <dbReference type="EMBL" id="MBR9652567.1"/>
    </source>
</evidence>
<comment type="function">
    <text evidence="1">Resistance to tetracycline by an active tetracycline efflux. This is an energy-dependent process that decreases the accumulation of the antibiotic in whole cells. This protein functions as a metal-tetracycline/H(+) antiporter.</text>
</comment>
<proteinExistence type="inferred from homology"/>
<keyword evidence="7 8" id="KW-0472">Membrane</keyword>
<dbReference type="InterPro" id="IPR011701">
    <property type="entry name" value="MFS"/>
</dbReference>
<dbReference type="Pfam" id="PF07690">
    <property type="entry name" value="MFS_1"/>
    <property type="match status" value="1"/>
</dbReference>
<evidence type="ECO:0000259" key="9">
    <source>
        <dbReference type="PROSITE" id="PS50850"/>
    </source>
</evidence>
<dbReference type="Gene3D" id="1.20.1250.20">
    <property type="entry name" value="MFS general substrate transporter like domains"/>
    <property type="match status" value="1"/>
</dbReference>
<evidence type="ECO:0000256" key="3">
    <source>
        <dbReference type="ARBA" id="ARBA00007520"/>
    </source>
</evidence>
<feature type="transmembrane region" description="Helical" evidence="8">
    <location>
        <begin position="44"/>
        <end position="65"/>
    </location>
</feature>
<feature type="transmembrane region" description="Helical" evidence="8">
    <location>
        <begin position="251"/>
        <end position="274"/>
    </location>
</feature>
<feature type="transmembrane region" description="Helical" evidence="8">
    <location>
        <begin position="294"/>
        <end position="322"/>
    </location>
</feature>
<keyword evidence="5 8" id="KW-0812">Transmembrane</keyword>
<dbReference type="InterPro" id="IPR005829">
    <property type="entry name" value="Sugar_transporter_CS"/>
</dbReference>
<dbReference type="SUPFAM" id="SSF103473">
    <property type="entry name" value="MFS general substrate transporter"/>
    <property type="match status" value="1"/>
</dbReference>
<dbReference type="Proteomes" id="UP001195941">
    <property type="component" value="Unassembled WGS sequence"/>
</dbReference>
<dbReference type="PROSITE" id="PS00216">
    <property type="entry name" value="SUGAR_TRANSPORT_1"/>
    <property type="match status" value="1"/>
</dbReference>
<dbReference type="PANTHER" id="PTHR23504">
    <property type="entry name" value="MAJOR FACILITATOR SUPERFAMILY DOMAIN-CONTAINING PROTEIN 10"/>
    <property type="match status" value="1"/>
</dbReference>
<dbReference type="EMBL" id="JADMKU010000016">
    <property type="protein sequence ID" value="MBR9652567.1"/>
    <property type="molecule type" value="Genomic_DNA"/>
</dbReference>
<name>A0ABS5HUV3_9RHOB</name>
<evidence type="ECO:0000256" key="4">
    <source>
        <dbReference type="ARBA" id="ARBA00022448"/>
    </source>
</evidence>
<protein>
    <submittedName>
        <fullName evidence="10">TCR/Tet family MFS transporter</fullName>
    </submittedName>
</protein>
<feature type="transmembrane region" description="Helical" evidence="8">
    <location>
        <begin position="218"/>
        <end position="239"/>
    </location>
</feature>
<dbReference type="PANTHER" id="PTHR23504:SF15">
    <property type="entry name" value="MAJOR FACILITATOR SUPERFAMILY (MFS) PROFILE DOMAIN-CONTAINING PROTEIN"/>
    <property type="match status" value="1"/>
</dbReference>
<evidence type="ECO:0000256" key="7">
    <source>
        <dbReference type="ARBA" id="ARBA00023136"/>
    </source>
</evidence>
<reference evidence="10 11" key="1">
    <citation type="journal article" date="2021" name="Arch. Microbiol.">
        <title>Thalassobius aquimarinus sp. nov., isolated from the Sea of Japan seashore.</title>
        <authorList>
            <person name="Kurilenko V.V."/>
            <person name="Romanenko L.A."/>
            <person name="Chernysheva N.Y."/>
            <person name="Velansky P.V."/>
            <person name="Tekutyeva L.A."/>
            <person name="Isaeva M.P."/>
            <person name="Mikhailov V.V."/>
        </authorList>
    </citation>
    <scope>NUCLEOTIDE SEQUENCE [LARGE SCALE GENOMIC DNA]</scope>
    <source>
        <strain evidence="10 11">KMM 8518</strain>
    </source>
</reference>
<evidence type="ECO:0000256" key="6">
    <source>
        <dbReference type="ARBA" id="ARBA00022989"/>
    </source>
</evidence>
<evidence type="ECO:0000256" key="8">
    <source>
        <dbReference type="SAM" id="Phobius"/>
    </source>
</evidence>
<evidence type="ECO:0000313" key="11">
    <source>
        <dbReference type="Proteomes" id="UP001195941"/>
    </source>
</evidence>
<gene>
    <name evidence="10" type="ORF">IT775_15720</name>
</gene>
<feature type="transmembrane region" description="Helical" evidence="8">
    <location>
        <begin position="372"/>
        <end position="394"/>
    </location>
</feature>
<evidence type="ECO:0000256" key="2">
    <source>
        <dbReference type="ARBA" id="ARBA00004141"/>
    </source>
</evidence>
<evidence type="ECO:0000256" key="5">
    <source>
        <dbReference type="ARBA" id="ARBA00022692"/>
    </source>
</evidence>
<feature type="transmembrane region" description="Helical" evidence="8">
    <location>
        <begin position="163"/>
        <end position="183"/>
    </location>
</feature>
<feature type="domain" description="Major facilitator superfamily (MFS) profile" evidence="9">
    <location>
        <begin position="6"/>
        <end position="401"/>
    </location>
</feature>
<feature type="transmembrane region" description="Helical" evidence="8">
    <location>
        <begin position="106"/>
        <end position="123"/>
    </location>
</feature>
<feature type="transmembrane region" description="Helical" evidence="8">
    <location>
        <begin position="135"/>
        <end position="157"/>
    </location>
</feature>
<comment type="subcellular location">
    <subcellularLocation>
        <location evidence="2">Membrane</location>
        <topology evidence="2">Multi-pass membrane protein</topology>
    </subcellularLocation>
</comment>
<dbReference type="PRINTS" id="PR01035">
    <property type="entry name" value="TCRTETA"/>
</dbReference>
<dbReference type="RefSeq" id="WP_212702186.1">
    <property type="nucleotide sequence ID" value="NZ_JADMKU010000016.1"/>
</dbReference>
<keyword evidence="4" id="KW-0813">Transport</keyword>